<keyword evidence="2" id="KW-1185">Reference proteome</keyword>
<gene>
    <name evidence="1" type="ORF">M413DRAFT_285609</name>
</gene>
<proteinExistence type="predicted"/>
<evidence type="ECO:0000313" key="2">
    <source>
        <dbReference type="Proteomes" id="UP000053424"/>
    </source>
</evidence>
<dbReference type="HOGENOM" id="CLU_2622307_0_0_1"/>
<accession>A0A0C2Y6G1</accession>
<dbReference type="AlphaFoldDB" id="A0A0C2Y6G1"/>
<evidence type="ECO:0000313" key="1">
    <source>
        <dbReference type="EMBL" id="KIM36607.1"/>
    </source>
</evidence>
<name>A0A0C2Y6G1_HEBCY</name>
<reference evidence="2" key="2">
    <citation type="submission" date="2015-01" db="EMBL/GenBank/DDBJ databases">
        <title>Evolutionary Origins and Diversification of the Mycorrhizal Mutualists.</title>
        <authorList>
            <consortium name="DOE Joint Genome Institute"/>
            <consortium name="Mycorrhizal Genomics Consortium"/>
            <person name="Kohler A."/>
            <person name="Kuo A."/>
            <person name="Nagy L.G."/>
            <person name="Floudas D."/>
            <person name="Copeland A."/>
            <person name="Barry K.W."/>
            <person name="Cichocki N."/>
            <person name="Veneault-Fourrey C."/>
            <person name="LaButti K."/>
            <person name="Lindquist E.A."/>
            <person name="Lipzen A."/>
            <person name="Lundell T."/>
            <person name="Morin E."/>
            <person name="Murat C."/>
            <person name="Riley R."/>
            <person name="Ohm R."/>
            <person name="Sun H."/>
            <person name="Tunlid A."/>
            <person name="Henrissat B."/>
            <person name="Grigoriev I.V."/>
            <person name="Hibbett D.S."/>
            <person name="Martin F."/>
        </authorList>
    </citation>
    <scope>NUCLEOTIDE SEQUENCE [LARGE SCALE GENOMIC DNA]</scope>
    <source>
        <strain evidence="2">h7</strain>
    </source>
</reference>
<sequence length="78" mass="8518">MERRPPSTFNLLSNDFPESPLRSESSSFDIISSTSPVFLSGNGHVSKEDIQSREIGGTRDDYSPVALKILEFATGVIS</sequence>
<dbReference type="Proteomes" id="UP000053424">
    <property type="component" value="Unassembled WGS sequence"/>
</dbReference>
<reference evidence="1 2" key="1">
    <citation type="submission" date="2014-04" db="EMBL/GenBank/DDBJ databases">
        <authorList>
            <consortium name="DOE Joint Genome Institute"/>
            <person name="Kuo A."/>
            <person name="Gay G."/>
            <person name="Dore J."/>
            <person name="Kohler A."/>
            <person name="Nagy L.G."/>
            <person name="Floudas D."/>
            <person name="Copeland A."/>
            <person name="Barry K.W."/>
            <person name="Cichocki N."/>
            <person name="Veneault-Fourrey C."/>
            <person name="LaButti K."/>
            <person name="Lindquist E.A."/>
            <person name="Lipzen A."/>
            <person name="Lundell T."/>
            <person name="Morin E."/>
            <person name="Murat C."/>
            <person name="Sun H."/>
            <person name="Tunlid A."/>
            <person name="Henrissat B."/>
            <person name="Grigoriev I.V."/>
            <person name="Hibbett D.S."/>
            <person name="Martin F."/>
            <person name="Nordberg H.P."/>
            <person name="Cantor M.N."/>
            <person name="Hua S.X."/>
        </authorList>
    </citation>
    <scope>NUCLEOTIDE SEQUENCE [LARGE SCALE GENOMIC DNA]</scope>
    <source>
        <strain evidence="2">h7</strain>
    </source>
</reference>
<organism evidence="1 2">
    <name type="scientific">Hebeloma cylindrosporum</name>
    <dbReference type="NCBI Taxonomy" id="76867"/>
    <lineage>
        <taxon>Eukaryota</taxon>
        <taxon>Fungi</taxon>
        <taxon>Dikarya</taxon>
        <taxon>Basidiomycota</taxon>
        <taxon>Agaricomycotina</taxon>
        <taxon>Agaricomycetes</taxon>
        <taxon>Agaricomycetidae</taxon>
        <taxon>Agaricales</taxon>
        <taxon>Agaricineae</taxon>
        <taxon>Hymenogastraceae</taxon>
        <taxon>Hebeloma</taxon>
    </lineage>
</organism>
<protein>
    <submittedName>
        <fullName evidence="1">Uncharacterized protein</fullName>
    </submittedName>
</protein>
<dbReference type="EMBL" id="KN831803">
    <property type="protein sequence ID" value="KIM36607.1"/>
    <property type="molecule type" value="Genomic_DNA"/>
</dbReference>